<proteinExistence type="predicted"/>
<gene>
    <name evidence="1" type="ORF">GMARGA_LOCUS34397</name>
</gene>
<name>A0ABN7WT79_GIGMA</name>
<keyword evidence="2" id="KW-1185">Reference proteome</keyword>
<reference evidence="1 2" key="1">
    <citation type="submission" date="2021-06" db="EMBL/GenBank/DDBJ databases">
        <authorList>
            <person name="Kallberg Y."/>
            <person name="Tangrot J."/>
            <person name="Rosling A."/>
        </authorList>
    </citation>
    <scope>NUCLEOTIDE SEQUENCE [LARGE SCALE GENOMIC DNA]</scope>
    <source>
        <strain evidence="1 2">120-4 pot B 10/14</strain>
    </source>
</reference>
<feature type="non-terminal residue" evidence="1">
    <location>
        <position position="1"/>
    </location>
</feature>
<protein>
    <submittedName>
        <fullName evidence="1">33584_t:CDS:1</fullName>
    </submittedName>
</protein>
<comment type="caution">
    <text evidence="1">The sequence shown here is derived from an EMBL/GenBank/DDBJ whole genome shotgun (WGS) entry which is preliminary data.</text>
</comment>
<dbReference type="Proteomes" id="UP000789901">
    <property type="component" value="Unassembled WGS sequence"/>
</dbReference>
<sequence length="222" mass="25579">ILLQNLELLDYVYNSVEYRFFDACRHKKVVKIAIASVFCNETKDHSNRYYCLASIKGARQFVCTFPNVSVIISQDNKAKIDLEILAVGRIFYTLQSASEPVQLPDHDFVCENSQKLILLVYLIIKPNKENDDLQTEQYSEALKINNEIKPILVLLVNGGPNESSRHFKNIESYFMAILLGKLAGIILLIDYFEKHLDSQNNINDTNLVAQNFNYTRMMLYDI</sequence>
<dbReference type="EMBL" id="CAJVQB010060178">
    <property type="protein sequence ID" value="CAG8839327.1"/>
    <property type="molecule type" value="Genomic_DNA"/>
</dbReference>
<evidence type="ECO:0000313" key="1">
    <source>
        <dbReference type="EMBL" id="CAG8839327.1"/>
    </source>
</evidence>
<accession>A0ABN7WT79</accession>
<evidence type="ECO:0000313" key="2">
    <source>
        <dbReference type="Proteomes" id="UP000789901"/>
    </source>
</evidence>
<organism evidence="1 2">
    <name type="scientific">Gigaspora margarita</name>
    <dbReference type="NCBI Taxonomy" id="4874"/>
    <lineage>
        <taxon>Eukaryota</taxon>
        <taxon>Fungi</taxon>
        <taxon>Fungi incertae sedis</taxon>
        <taxon>Mucoromycota</taxon>
        <taxon>Glomeromycotina</taxon>
        <taxon>Glomeromycetes</taxon>
        <taxon>Diversisporales</taxon>
        <taxon>Gigasporaceae</taxon>
        <taxon>Gigaspora</taxon>
    </lineage>
</organism>